<keyword evidence="9 13" id="KW-1133">Transmembrane helix</keyword>
<dbReference type="Gramene" id="Psat6g175240.1">
    <property type="protein sequence ID" value="Psat6g175240.1.cds"/>
    <property type="gene ID" value="Psat6g175240"/>
</dbReference>
<dbReference type="Gramene" id="Psat06G0479000-T1">
    <property type="protein sequence ID" value="KAI5399588.1"/>
    <property type="gene ID" value="KIW84_064790"/>
</dbReference>
<feature type="transmembrane region" description="Helical" evidence="13">
    <location>
        <begin position="214"/>
        <end position="234"/>
    </location>
</feature>
<keyword evidence="16" id="KW-1185">Reference proteome</keyword>
<feature type="transmembrane region" description="Helical" evidence="13">
    <location>
        <begin position="69"/>
        <end position="90"/>
    </location>
</feature>
<keyword evidence="10 13" id="KW-0472">Membrane</keyword>
<evidence type="ECO:0000256" key="13">
    <source>
        <dbReference type="SAM" id="Phobius"/>
    </source>
</evidence>
<dbReference type="GO" id="GO:0012505">
    <property type="term" value="C:endomembrane system"/>
    <property type="evidence" value="ECO:0007669"/>
    <property type="project" value="UniProtKB-SubCell"/>
</dbReference>
<dbReference type="Pfam" id="PF01490">
    <property type="entry name" value="Aa_trans"/>
    <property type="match status" value="1"/>
</dbReference>
<organism evidence="15 16">
    <name type="scientific">Pisum sativum</name>
    <name type="common">Garden pea</name>
    <name type="synonym">Lathyrus oleraceus</name>
    <dbReference type="NCBI Taxonomy" id="3888"/>
    <lineage>
        <taxon>Eukaryota</taxon>
        <taxon>Viridiplantae</taxon>
        <taxon>Streptophyta</taxon>
        <taxon>Embryophyta</taxon>
        <taxon>Tracheophyta</taxon>
        <taxon>Spermatophyta</taxon>
        <taxon>Magnoliopsida</taxon>
        <taxon>eudicotyledons</taxon>
        <taxon>Gunneridae</taxon>
        <taxon>Pentapetalae</taxon>
        <taxon>rosids</taxon>
        <taxon>fabids</taxon>
        <taxon>Fabales</taxon>
        <taxon>Fabaceae</taxon>
        <taxon>Papilionoideae</taxon>
        <taxon>50 kb inversion clade</taxon>
        <taxon>NPAAA clade</taxon>
        <taxon>Hologalegina</taxon>
        <taxon>IRL clade</taxon>
        <taxon>Fabeae</taxon>
        <taxon>Lathyrus</taxon>
    </lineage>
</organism>
<evidence type="ECO:0000259" key="14">
    <source>
        <dbReference type="Pfam" id="PF01490"/>
    </source>
</evidence>
<evidence type="ECO:0000313" key="15">
    <source>
        <dbReference type="EMBL" id="KAI5399588.1"/>
    </source>
</evidence>
<dbReference type="Gramene" id="PSAT_LOCUS27736_t1">
    <property type="protein sequence ID" value="CAL5209106.1"/>
    <property type="gene ID" value="PSAT_LOCUS27736"/>
</dbReference>
<keyword evidence="6 13" id="KW-0812">Transmembrane</keyword>
<dbReference type="EMBL" id="JAMSHJ010000006">
    <property type="protein sequence ID" value="KAI5399588.1"/>
    <property type="molecule type" value="Genomic_DNA"/>
</dbReference>
<dbReference type="GO" id="GO:0005886">
    <property type="term" value="C:plasma membrane"/>
    <property type="evidence" value="ECO:0007669"/>
    <property type="project" value="UniProtKB-SubCell"/>
</dbReference>
<dbReference type="Proteomes" id="UP001058974">
    <property type="component" value="Chromosome 6"/>
</dbReference>
<feature type="domain" description="Amino acid transporter transmembrane" evidence="14">
    <location>
        <begin position="62"/>
        <end position="451"/>
    </location>
</feature>
<name>A0A9D4WDM8_PEA</name>
<reference evidence="15 16" key="1">
    <citation type="journal article" date="2022" name="Nat. Genet.">
        <title>Improved pea reference genome and pan-genome highlight genomic features and evolutionary characteristics.</title>
        <authorList>
            <person name="Yang T."/>
            <person name="Liu R."/>
            <person name="Luo Y."/>
            <person name="Hu S."/>
            <person name="Wang D."/>
            <person name="Wang C."/>
            <person name="Pandey M.K."/>
            <person name="Ge S."/>
            <person name="Xu Q."/>
            <person name="Li N."/>
            <person name="Li G."/>
            <person name="Huang Y."/>
            <person name="Saxena R.K."/>
            <person name="Ji Y."/>
            <person name="Li M."/>
            <person name="Yan X."/>
            <person name="He Y."/>
            <person name="Liu Y."/>
            <person name="Wang X."/>
            <person name="Xiang C."/>
            <person name="Varshney R.K."/>
            <person name="Ding H."/>
            <person name="Gao S."/>
            <person name="Zong X."/>
        </authorList>
    </citation>
    <scope>NUCLEOTIDE SEQUENCE [LARGE SCALE GENOMIC DNA]</scope>
    <source>
        <strain evidence="15 16">cv. Zhongwan 6</strain>
    </source>
</reference>
<keyword evidence="4" id="KW-0813">Transport</keyword>
<comment type="caution">
    <text evidence="15">The sequence shown here is derived from an EMBL/GenBank/DDBJ whole genome shotgun (WGS) entry which is preliminary data.</text>
</comment>
<gene>
    <name evidence="15" type="ORF">KIW84_064790</name>
</gene>
<evidence type="ECO:0000256" key="5">
    <source>
        <dbReference type="ARBA" id="ARBA00022475"/>
    </source>
</evidence>
<evidence type="ECO:0000256" key="6">
    <source>
        <dbReference type="ARBA" id="ARBA00022692"/>
    </source>
</evidence>
<evidence type="ECO:0000256" key="1">
    <source>
        <dbReference type="ARBA" id="ARBA00004127"/>
    </source>
</evidence>
<dbReference type="InterPro" id="IPR013057">
    <property type="entry name" value="AA_transpt_TM"/>
</dbReference>
<dbReference type="GO" id="GO:0009734">
    <property type="term" value="P:auxin-activated signaling pathway"/>
    <property type="evidence" value="ECO:0007669"/>
    <property type="project" value="UniProtKB-KW"/>
</dbReference>
<dbReference type="GO" id="GO:0015293">
    <property type="term" value="F:symporter activity"/>
    <property type="evidence" value="ECO:0007669"/>
    <property type="project" value="UniProtKB-KW"/>
</dbReference>
<dbReference type="PANTHER" id="PTHR48017">
    <property type="entry name" value="OS05G0424000 PROTEIN-RELATED"/>
    <property type="match status" value="1"/>
</dbReference>
<keyword evidence="8" id="KW-0029">Amino-acid transport</keyword>
<evidence type="ECO:0000256" key="10">
    <source>
        <dbReference type="ARBA" id="ARBA00023136"/>
    </source>
</evidence>
<evidence type="ECO:0000256" key="4">
    <source>
        <dbReference type="ARBA" id="ARBA00022448"/>
    </source>
</evidence>
<evidence type="ECO:0000256" key="8">
    <source>
        <dbReference type="ARBA" id="ARBA00022970"/>
    </source>
</evidence>
<comment type="similarity">
    <text evidence="3">Belongs to the amino acid/polyamine transporter 2 family. Amino acid/auxin permease (AAAP) (TC 2.A.18.1) subfamily.</text>
</comment>
<evidence type="ECO:0000256" key="2">
    <source>
        <dbReference type="ARBA" id="ARBA00004236"/>
    </source>
</evidence>
<feature type="transmembrane region" description="Helical" evidence="13">
    <location>
        <begin position="294"/>
        <end position="314"/>
    </location>
</feature>
<keyword evidence="7" id="KW-0769">Symport</keyword>
<feature type="transmembrane region" description="Helical" evidence="13">
    <location>
        <begin position="145"/>
        <end position="165"/>
    </location>
</feature>
<evidence type="ECO:0000256" key="3">
    <source>
        <dbReference type="ARBA" id="ARBA00005590"/>
    </source>
</evidence>
<evidence type="ECO:0000256" key="7">
    <source>
        <dbReference type="ARBA" id="ARBA00022847"/>
    </source>
</evidence>
<comment type="subcellular location">
    <subcellularLocation>
        <location evidence="2">Cell membrane</location>
    </subcellularLocation>
    <subcellularLocation>
        <location evidence="1">Endomembrane system</location>
        <topology evidence="1">Multi-pass membrane protein</topology>
    </subcellularLocation>
</comment>
<feature type="transmembrane region" description="Helical" evidence="13">
    <location>
        <begin position="409"/>
        <end position="430"/>
    </location>
</feature>
<feature type="transmembrane region" description="Helical" evidence="13">
    <location>
        <begin position="442"/>
        <end position="465"/>
    </location>
</feature>
<protein>
    <recommendedName>
        <fullName evidence="14">Amino acid transporter transmembrane domain-containing protein</fullName>
    </recommendedName>
</protein>
<keyword evidence="11" id="KW-0927">Auxin signaling pathway</keyword>
<proteinExistence type="inferred from homology"/>
<feature type="transmembrane region" description="Helical" evidence="13">
    <location>
        <begin position="254"/>
        <end position="273"/>
    </location>
</feature>
<feature type="transmembrane region" description="Helical" evidence="13">
    <location>
        <begin position="185"/>
        <end position="202"/>
    </location>
</feature>
<feature type="transmembrane region" description="Helical" evidence="13">
    <location>
        <begin position="96"/>
        <end position="117"/>
    </location>
</feature>
<dbReference type="OrthoDB" id="40134at2759"/>
<feature type="transmembrane region" description="Helical" evidence="13">
    <location>
        <begin position="386"/>
        <end position="403"/>
    </location>
</feature>
<evidence type="ECO:0000256" key="11">
    <source>
        <dbReference type="ARBA" id="ARBA00023294"/>
    </source>
</evidence>
<evidence type="ECO:0000256" key="9">
    <source>
        <dbReference type="ARBA" id="ARBA00022989"/>
    </source>
</evidence>
<feature type="transmembrane region" description="Helical" evidence="13">
    <location>
        <begin position="334"/>
        <end position="358"/>
    </location>
</feature>
<evidence type="ECO:0000256" key="12">
    <source>
        <dbReference type="ARBA" id="ARBA00045588"/>
    </source>
</evidence>
<comment type="function">
    <text evidence="12">Carrier protein involved in proton-driven auxin influx. Mediates the formation of auxin gradient from developing leaves (site of auxin biosynthesis) to tips by contributing to the loading of auxin in vascular tissues and facilitating acropetal (base to tip) auxin transport within inner tissues of the root apex, and basipetal (tip to base) auxin transport within outer tissues of the root apex. May be involved in lateral roots and nodules formation.</text>
</comment>
<dbReference type="AlphaFoldDB" id="A0A9D4WDM8"/>
<accession>A0A9D4WDM8</accession>
<keyword evidence="5" id="KW-1003">Cell membrane</keyword>
<dbReference type="GO" id="GO:0006865">
    <property type="term" value="P:amino acid transport"/>
    <property type="evidence" value="ECO:0007669"/>
    <property type="project" value="UniProtKB-KW"/>
</dbReference>
<evidence type="ECO:0000313" key="16">
    <source>
        <dbReference type="Proteomes" id="UP001058974"/>
    </source>
</evidence>
<sequence>MNYNNSSITEKLNQQEIDMGTAAQSSSEIYTSDSEKGFAIDHHSSTSPELDAGAKFVLVSHGSWLHCGYHLTTSIVGPVILTLPFTFTLLGWFGGMIWLILAGVITFYSYNLLSLVLEHHAQLGRRQLRFRDMARDILGPRWAKYYIGPLQFIICFGTVIGGPLVGGKSLKFIYQLYHPEGAMKLYQFIIICGVVTMVLAQLPSFHSLRHINLISLILCVTYATCLTVGSIYVGRSKDAPPRHYSIKGSHTDKLFGVFNGISIIATTYASGIIPEIQATLAPPVKGKMFKGLCVCYSVIVATYFSVAISGYWAFGNAAGATVLANYIGETKLLLPKWFFLMTNILILLQVFGLTAVYLQPTNELFETIFGDPKKGQFSMRNVVPRILSRSISVAAATVFAAMLPFFPDIMALFGAFAFIPLDFILPMVFFNITFKPSKQSMIFWVNTLIGGGSSILVVIGGIASIRQIVLDAKTYSLFSDS</sequence>